<dbReference type="AlphaFoldDB" id="A0A845LX05"/>
<dbReference type="PIRSF" id="PIRSF003085">
    <property type="entry name" value="CMAS"/>
    <property type="match status" value="1"/>
</dbReference>
<evidence type="ECO:0000313" key="7">
    <source>
        <dbReference type="EMBL" id="MZR12325.1"/>
    </source>
</evidence>
<dbReference type="InterPro" id="IPR057206">
    <property type="entry name" value="DUF7884"/>
</dbReference>
<evidence type="ECO:0000256" key="1">
    <source>
        <dbReference type="ARBA" id="ARBA00010815"/>
    </source>
</evidence>
<evidence type="ECO:0000256" key="5">
    <source>
        <dbReference type="ARBA" id="ARBA00023098"/>
    </source>
</evidence>
<keyword evidence="5" id="KW-0443">Lipid metabolism</keyword>
<evidence type="ECO:0000256" key="3">
    <source>
        <dbReference type="ARBA" id="ARBA00022679"/>
    </source>
</evidence>
<dbReference type="GO" id="GO:0008168">
    <property type="term" value="F:methyltransferase activity"/>
    <property type="evidence" value="ECO:0007669"/>
    <property type="project" value="UniProtKB-KW"/>
</dbReference>
<evidence type="ECO:0000256" key="4">
    <source>
        <dbReference type="ARBA" id="ARBA00022691"/>
    </source>
</evidence>
<dbReference type="Gene3D" id="3.40.50.150">
    <property type="entry name" value="Vaccinia Virus protein VP39"/>
    <property type="match status" value="1"/>
</dbReference>
<feature type="domain" description="DUF7884" evidence="6">
    <location>
        <begin position="7"/>
        <end position="71"/>
    </location>
</feature>
<dbReference type="InterPro" id="IPR050723">
    <property type="entry name" value="CFA/CMAS"/>
</dbReference>
<evidence type="ECO:0000256" key="2">
    <source>
        <dbReference type="ARBA" id="ARBA00022603"/>
    </source>
</evidence>
<dbReference type="EMBL" id="WTUX01000010">
    <property type="protein sequence ID" value="MZR12325.1"/>
    <property type="molecule type" value="Genomic_DNA"/>
</dbReference>
<dbReference type="CDD" id="cd02440">
    <property type="entry name" value="AdoMet_MTases"/>
    <property type="match status" value="1"/>
</dbReference>
<dbReference type="GO" id="GO:0008610">
    <property type="term" value="P:lipid biosynthetic process"/>
    <property type="evidence" value="ECO:0007669"/>
    <property type="project" value="InterPro"/>
</dbReference>
<dbReference type="InterPro" id="IPR003333">
    <property type="entry name" value="CMAS"/>
</dbReference>
<keyword evidence="4" id="KW-0949">S-adenosyl-L-methionine</keyword>
<reference evidence="7 8" key="1">
    <citation type="submission" date="2019-12" db="EMBL/GenBank/DDBJ databases">
        <title>Maritimibacter sp. nov. sp. isolated from sea sand.</title>
        <authorList>
            <person name="Kim J."/>
            <person name="Jeong S.E."/>
            <person name="Jung H.S."/>
            <person name="Jeon C.O."/>
        </authorList>
    </citation>
    <scope>NUCLEOTIDE SEQUENCE [LARGE SCALE GENOMIC DNA]</scope>
    <source>
        <strain evidence="7 8">DP07</strain>
    </source>
</reference>
<sequence length="414" mass="47102">MWTALLDTMLSWFFKTGTLNVTFPDGSTKSYGAGSPEAHVRIKDGRIIRRLVMQPELALGEGYMDGSIEIDDLRGFFKVALPSVVNAERPWFQRPLDATKQTFRKLAQSNNILKARNNVAHHYDLSGELYDLFLDADKQYSCAYFARDDMTLDEAQEAKKHHIAHKLCLKPGMKVLDIGCGWGGMGLTLARDYGAHVVGVTLSKEQHAIAVRRAEEAGLSDKCDFRIQDYRDVTETFDRIVSVGMFEHVGVPYYDEYFGKVKELLSDDGLALIHTIGHVGPPNYSDPWMVKYIFPGGYSPALSEMQASVDHHRLYTQDIEVLRTHYSKTLGMWHDRFMEKADKARELYDEQFVRMWRYYLLCMEAAFMVGNLLVYQVQIGKHLAAAPVTRDYLYPYKGEKAAKSKSGKFVEAAE</sequence>
<protein>
    <submittedName>
        <fullName evidence="7">Methyltransferase domain-containing protein</fullName>
    </submittedName>
</protein>
<dbReference type="Pfam" id="PF25371">
    <property type="entry name" value="DUF7884"/>
    <property type="match status" value="1"/>
</dbReference>
<name>A0A845LX05_9RHOB</name>
<evidence type="ECO:0000313" key="8">
    <source>
        <dbReference type="Proteomes" id="UP000467322"/>
    </source>
</evidence>
<dbReference type="SUPFAM" id="SSF53335">
    <property type="entry name" value="S-adenosyl-L-methionine-dependent methyltransferases"/>
    <property type="match status" value="1"/>
</dbReference>
<gene>
    <name evidence="7" type="ORF">GQE99_04775</name>
</gene>
<organism evidence="7 8">
    <name type="scientific">Maritimibacter harenae</name>
    <dbReference type="NCBI Taxonomy" id="2606218"/>
    <lineage>
        <taxon>Bacteria</taxon>
        <taxon>Pseudomonadati</taxon>
        <taxon>Pseudomonadota</taxon>
        <taxon>Alphaproteobacteria</taxon>
        <taxon>Rhodobacterales</taxon>
        <taxon>Roseobacteraceae</taxon>
        <taxon>Maritimibacter</taxon>
    </lineage>
</organism>
<dbReference type="PANTHER" id="PTHR43667">
    <property type="entry name" value="CYCLOPROPANE-FATTY-ACYL-PHOSPHOLIPID SYNTHASE"/>
    <property type="match status" value="1"/>
</dbReference>
<dbReference type="InterPro" id="IPR029063">
    <property type="entry name" value="SAM-dependent_MTases_sf"/>
</dbReference>
<keyword evidence="3 7" id="KW-0808">Transferase</keyword>
<dbReference type="GO" id="GO:0032259">
    <property type="term" value="P:methylation"/>
    <property type="evidence" value="ECO:0007669"/>
    <property type="project" value="UniProtKB-KW"/>
</dbReference>
<comment type="caution">
    <text evidence="7">The sequence shown here is derived from an EMBL/GenBank/DDBJ whole genome shotgun (WGS) entry which is preliminary data.</text>
</comment>
<accession>A0A845LX05</accession>
<comment type="similarity">
    <text evidence="1">Belongs to the CFA/CMAS family.</text>
</comment>
<keyword evidence="2 7" id="KW-0489">Methyltransferase</keyword>
<proteinExistence type="inferred from homology"/>
<keyword evidence="8" id="KW-1185">Reference proteome</keyword>
<evidence type="ECO:0000259" key="6">
    <source>
        <dbReference type="Pfam" id="PF25371"/>
    </source>
</evidence>
<dbReference type="Proteomes" id="UP000467322">
    <property type="component" value="Unassembled WGS sequence"/>
</dbReference>
<dbReference type="Pfam" id="PF02353">
    <property type="entry name" value="CMAS"/>
    <property type="match status" value="1"/>
</dbReference>
<dbReference type="PANTHER" id="PTHR43667:SF1">
    <property type="entry name" value="CYCLOPROPANE-FATTY-ACYL-PHOSPHOLIPID SYNTHASE"/>
    <property type="match status" value="1"/>
</dbReference>